<dbReference type="PRINTS" id="PR00685">
    <property type="entry name" value="TIFACTORIIB"/>
</dbReference>
<evidence type="ECO:0000313" key="7">
    <source>
        <dbReference type="Proteomes" id="UP000515121"/>
    </source>
</evidence>
<keyword evidence="4" id="KW-0804">Transcription</keyword>
<dbReference type="KEGG" id="dzi:111293369"/>
<evidence type="ECO:0000259" key="6">
    <source>
        <dbReference type="PROSITE" id="PS51134"/>
    </source>
</evidence>
<dbReference type="GO" id="GO:0017025">
    <property type="term" value="F:TBP-class protein binding"/>
    <property type="evidence" value="ECO:0007669"/>
    <property type="project" value="InterPro"/>
</dbReference>
<keyword evidence="5" id="KW-0479">Metal-binding</keyword>
<dbReference type="GO" id="GO:0097550">
    <property type="term" value="C:transcription preinitiation complex"/>
    <property type="evidence" value="ECO:0007669"/>
    <property type="project" value="TreeGrafter"/>
</dbReference>
<dbReference type="InterPro" id="IPR013763">
    <property type="entry name" value="Cyclin-like_dom"/>
</dbReference>
<evidence type="ECO:0000256" key="3">
    <source>
        <dbReference type="ARBA" id="ARBA00023015"/>
    </source>
</evidence>
<dbReference type="OrthoDB" id="25790at2759"/>
<dbReference type="Pfam" id="PF08271">
    <property type="entry name" value="Zn_Ribbon_TF"/>
    <property type="match status" value="1"/>
</dbReference>
<dbReference type="Proteomes" id="UP000515121">
    <property type="component" value="Unplaced"/>
</dbReference>
<keyword evidence="3" id="KW-0805">Transcription regulation</keyword>
<dbReference type="GO" id="GO:0005634">
    <property type="term" value="C:nucleus"/>
    <property type="evidence" value="ECO:0007669"/>
    <property type="project" value="TreeGrafter"/>
</dbReference>
<dbReference type="InterPro" id="IPR023486">
    <property type="entry name" value="TFIIB_CS"/>
</dbReference>
<evidence type="ECO:0000256" key="2">
    <source>
        <dbReference type="ARBA" id="ARBA00022737"/>
    </source>
</evidence>
<dbReference type="GO" id="GO:0070897">
    <property type="term" value="P:transcription preinitiation complex assembly"/>
    <property type="evidence" value="ECO:0007669"/>
    <property type="project" value="InterPro"/>
</dbReference>
<keyword evidence="5" id="KW-0862">Zinc</keyword>
<dbReference type="SMART" id="SM00385">
    <property type="entry name" value="CYCLIN"/>
    <property type="match status" value="2"/>
</dbReference>
<dbReference type="SUPFAM" id="SSF47954">
    <property type="entry name" value="Cyclin-like"/>
    <property type="match status" value="2"/>
</dbReference>
<dbReference type="InterPro" id="IPR013150">
    <property type="entry name" value="TFIIB_cyclin"/>
</dbReference>
<accession>A0A6P5YMV2</accession>
<keyword evidence="5" id="KW-0863">Zinc-finger</keyword>
<protein>
    <submittedName>
        <fullName evidence="8">Transcription initiation factor IIB-like</fullName>
    </submittedName>
</protein>
<keyword evidence="7" id="KW-1185">Reference proteome</keyword>
<dbReference type="InterPro" id="IPR036915">
    <property type="entry name" value="Cyclin-like_sf"/>
</dbReference>
<feature type="domain" description="TFIIB-type" evidence="6">
    <location>
        <begin position="2"/>
        <end position="34"/>
    </location>
</feature>
<dbReference type="PROSITE" id="PS51134">
    <property type="entry name" value="ZF_TFIIB"/>
    <property type="match status" value="1"/>
</dbReference>
<dbReference type="PROSITE" id="PS00782">
    <property type="entry name" value="TFIIB"/>
    <property type="match status" value="1"/>
</dbReference>
<gene>
    <name evidence="8" type="primary">LOC111293369</name>
</gene>
<dbReference type="GeneID" id="111293369"/>
<evidence type="ECO:0000256" key="5">
    <source>
        <dbReference type="PROSITE-ProRule" id="PRU00469"/>
    </source>
</evidence>
<dbReference type="InterPro" id="IPR000812">
    <property type="entry name" value="TFIIB"/>
</dbReference>
<keyword evidence="2" id="KW-0677">Repeat</keyword>
<sequence length="302" mass="34138">MATNFCLDCQRQTEIILDYRAGYKICSECGLVLGFNHINEIPEQRNFPDSIQNRDQNRVGSKENPVFKTEDLSTYTSKPTNRIIKRPKKGLKLIGEMTDRLGLVSAIKDRACEIYNKVDVLKSCRGRSTNSILAACLFIACREIRLFRTLKEISTVAGGVSKKNINRAIVAIKKQLEVETKTVQPGELVRRFCSKLGMENQAIKAVQEAVKRTEELDIRRSPTSVLAAIVYMVLQLSHDQVPLPVKDIAMATGVTEPTIRKSYKDIFPYALRVIPDWYAGEEQIHKLQSLKVLGARNNLHMN</sequence>
<dbReference type="AlphaFoldDB" id="A0A6P5YMV2"/>
<dbReference type="GO" id="GO:0008270">
    <property type="term" value="F:zinc ion binding"/>
    <property type="evidence" value="ECO:0007669"/>
    <property type="project" value="UniProtKB-KW"/>
</dbReference>
<dbReference type="PANTHER" id="PTHR11618">
    <property type="entry name" value="TRANSCRIPTION INITIATION FACTOR IIB-RELATED"/>
    <property type="match status" value="1"/>
</dbReference>
<organism evidence="7 8">
    <name type="scientific">Durio zibethinus</name>
    <name type="common">Durian</name>
    <dbReference type="NCBI Taxonomy" id="66656"/>
    <lineage>
        <taxon>Eukaryota</taxon>
        <taxon>Viridiplantae</taxon>
        <taxon>Streptophyta</taxon>
        <taxon>Embryophyta</taxon>
        <taxon>Tracheophyta</taxon>
        <taxon>Spermatophyta</taxon>
        <taxon>Magnoliopsida</taxon>
        <taxon>eudicotyledons</taxon>
        <taxon>Gunneridae</taxon>
        <taxon>Pentapetalae</taxon>
        <taxon>rosids</taxon>
        <taxon>malvids</taxon>
        <taxon>Malvales</taxon>
        <taxon>Malvaceae</taxon>
        <taxon>Helicteroideae</taxon>
        <taxon>Durio</taxon>
    </lineage>
</organism>
<dbReference type="Pfam" id="PF00382">
    <property type="entry name" value="TFIIB"/>
    <property type="match status" value="2"/>
</dbReference>
<name>A0A6P5YMV2_DURZI</name>
<dbReference type="Gene3D" id="1.10.472.10">
    <property type="entry name" value="Cyclin-like"/>
    <property type="match status" value="1"/>
</dbReference>
<dbReference type="PANTHER" id="PTHR11618:SF81">
    <property type="entry name" value="TRANSCRIPTION INITIATION FACTOR IIB-LIKE"/>
    <property type="match status" value="1"/>
</dbReference>
<dbReference type="RefSeq" id="XP_022741854.1">
    <property type="nucleotide sequence ID" value="XM_022886119.1"/>
</dbReference>
<dbReference type="SUPFAM" id="SSF57783">
    <property type="entry name" value="Zinc beta-ribbon"/>
    <property type="match status" value="1"/>
</dbReference>
<comment type="similarity">
    <text evidence="1">Belongs to the TFIIB family.</text>
</comment>
<evidence type="ECO:0000313" key="8">
    <source>
        <dbReference type="RefSeq" id="XP_022741854.1"/>
    </source>
</evidence>
<evidence type="ECO:0000256" key="4">
    <source>
        <dbReference type="ARBA" id="ARBA00023163"/>
    </source>
</evidence>
<dbReference type="InterPro" id="IPR013137">
    <property type="entry name" value="Znf_TFIIB"/>
</dbReference>
<evidence type="ECO:0000256" key="1">
    <source>
        <dbReference type="ARBA" id="ARBA00010857"/>
    </source>
</evidence>
<proteinExistence type="inferred from homology"/>
<dbReference type="Gene3D" id="1.10.472.170">
    <property type="match status" value="1"/>
</dbReference>
<reference evidence="8" key="1">
    <citation type="submission" date="2025-08" db="UniProtKB">
        <authorList>
            <consortium name="RefSeq"/>
        </authorList>
    </citation>
    <scope>IDENTIFICATION</scope>
    <source>
        <tissue evidence="8">Fruit stalk</tissue>
    </source>
</reference>